<dbReference type="InterPro" id="IPR032675">
    <property type="entry name" value="LRR_dom_sf"/>
</dbReference>
<keyword evidence="6" id="KW-0143">Chaperone</keyword>
<dbReference type="Proteomes" id="UP000278143">
    <property type="component" value="Unassembled WGS sequence"/>
</dbReference>
<dbReference type="PANTHER" id="PTHR18849:SF0">
    <property type="entry name" value="CILIA- AND FLAGELLA-ASSOCIATED PROTEIN 410-RELATED"/>
    <property type="match status" value="1"/>
</dbReference>
<evidence type="ECO:0000256" key="5">
    <source>
        <dbReference type="ARBA" id="ARBA00022737"/>
    </source>
</evidence>
<keyword evidence="4" id="KW-0433">Leucine-rich repeat</keyword>
<dbReference type="Pfam" id="PF14580">
    <property type="entry name" value="LRR_9"/>
    <property type="match status" value="1"/>
</dbReference>
<dbReference type="SMART" id="SM00369">
    <property type="entry name" value="LRR_TYP"/>
    <property type="match status" value="3"/>
</dbReference>
<dbReference type="FunFam" id="2.30.30.190:FF:000016">
    <property type="entry name" value="Tubulin-folding cofactor E"/>
    <property type="match status" value="1"/>
</dbReference>
<evidence type="ECO:0000256" key="4">
    <source>
        <dbReference type="ARBA" id="ARBA00022614"/>
    </source>
</evidence>
<evidence type="ECO:0000256" key="1">
    <source>
        <dbReference type="ARBA" id="ARBA00004496"/>
    </source>
</evidence>
<dbReference type="Pfam" id="PF01302">
    <property type="entry name" value="CAP_GLY"/>
    <property type="match status" value="1"/>
</dbReference>
<comment type="subunit">
    <text evidence="7">Supercomplex made of cofactors A to E. Cofactors A and D function by capturing and stabilizing tubulin in a quasi-native conformation. Cofactor E binds to the cofactor D-tubulin complex; interaction with cofactor C then causes the release of tubulin polypeptides that are committed to the native state.</text>
</comment>
<comment type="subcellular location">
    <subcellularLocation>
        <location evidence="1">Cytoplasm</location>
    </subcellularLocation>
</comment>
<dbReference type="PROSITE" id="PS51450">
    <property type="entry name" value="LRR"/>
    <property type="match status" value="1"/>
</dbReference>
<keyword evidence="5" id="KW-0677">Repeat</keyword>
<dbReference type="InterPro" id="IPR000938">
    <property type="entry name" value="CAP-Gly_domain"/>
</dbReference>
<evidence type="ECO:0000256" key="3">
    <source>
        <dbReference type="ARBA" id="ARBA00022490"/>
    </source>
</evidence>
<proteinExistence type="inferred from homology"/>
<dbReference type="InterPro" id="IPR003591">
    <property type="entry name" value="Leu-rich_rpt_typical-subtyp"/>
</dbReference>
<organism evidence="9 10">
    <name type="scientific">Syncephalis pseudoplumigaleata</name>
    <dbReference type="NCBI Taxonomy" id="1712513"/>
    <lineage>
        <taxon>Eukaryota</taxon>
        <taxon>Fungi</taxon>
        <taxon>Fungi incertae sedis</taxon>
        <taxon>Zoopagomycota</taxon>
        <taxon>Zoopagomycotina</taxon>
        <taxon>Zoopagomycetes</taxon>
        <taxon>Zoopagales</taxon>
        <taxon>Piptocephalidaceae</taxon>
        <taxon>Syncephalis</taxon>
    </lineage>
</organism>
<dbReference type="SMART" id="SM01052">
    <property type="entry name" value="CAP_GLY"/>
    <property type="match status" value="1"/>
</dbReference>
<dbReference type="Gene3D" id="3.80.10.10">
    <property type="entry name" value="Ribonuclease Inhibitor"/>
    <property type="match status" value="2"/>
</dbReference>
<dbReference type="PROSITE" id="PS50245">
    <property type="entry name" value="CAP_GLY_2"/>
    <property type="match status" value="1"/>
</dbReference>
<dbReference type="InterPro" id="IPR036859">
    <property type="entry name" value="CAP-Gly_dom_sf"/>
</dbReference>
<feature type="domain" description="CAP-Gly" evidence="8">
    <location>
        <begin position="29"/>
        <end position="73"/>
    </location>
</feature>
<evidence type="ECO:0000256" key="2">
    <source>
        <dbReference type="ARBA" id="ARBA00006286"/>
    </source>
</evidence>
<protein>
    <recommendedName>
        <fullName evidence="8">CAP-Gly domain-containing protein</fullName>
    </recommendedName>
</protein>
<dbReference type="SUPFAM" id="SSF52075">
    <property type="entry name" value="Outer arm dynein light chain 1"/>
    <property type="match status" value="1"/>
</dbReference>
<gene>
    <name evidence="9" type="ORF">SYNPS1DRAFT_28096</name>
</gene>
<reference evidence="10" key="1">
    <citation type="journal article" date="2018" name="Nat. Microbiol.">
        <title>Leveraging single-cell genomics to expand the fungal tree of life.</title>
        <authorList>
            <person name="Ahrendt S.R."/>
            <person name="Quandt C.A."/>
            <person name="Ciobanu D."/>
            <person name="Clum A."/>
            <person name="Salamov A."/>
            <person name="Andreopoulos B."/>
            <person name="Cheng J.F."/>
            <person name="Woyke T."/>
            <person name="Pelin A."/>
            <person name="Henrissat B."/>
            <person name="Reynolds N.K."/>
            <person name="Benny G.L."/>
            <person name="Smith M.E."/>
            <person name="James T.Y."/>
            <person name="Grigoriev I.V."/>
        </authorList>
    </citation>
    <scope>NUCLEOTIDE SEQUENCE [LARGE SCALE GENOMIC DNA]</scope>
    <source>
        <strain evidence="10">Benny S71-1</strain>
    </source>
</reference>
<keyword evidence="3" id="KW-0963">Cytoplasm</keyword>
<evidence type="ECO:0000313" key="9">
    <source>
        <dbReference type="EMBL" id="RKP26197.1"/>
    </source>
</evidence>
<dbReference type="SMART" id="SM00365">
    <property type="entry name" value="LRR_SD22"/>
    <property type="match status" value="4"/>
</dbReference>
<name>A0A4P9Z152_9FUNG</name>
<dbReference type="InterPro" id="IPR001611">
    <property type="entry name" value="Leu-rich_rpt"/>
</dbReference>
<comment type="similarity">
    <text evidence="2">Belongs to the TBCE family.</text>
</comment>
<evidence type="ECO:0000256" key="6">
    <source>
        <dbReference type="ARBA" id="ARBA00023186"/>
    </source>
</evidence>
<dbReference type="PANTHER" id="PTHR18849">
    <property type="entry name" value="LEUCINE RICH REPEAT PROTEIN"/>
    <property type="match status" value="1"/>
</dbReference>
<evidence type="ECO:0000313" key="10">
    <source>
        <dbReference type="Proteomes" id="UP000278143"/>
    </source>
</evidence>
<dbReference type="OrthoDB" id="5273213at2759"/>
<evidence type="ECO:0000259" key="8">
    <source>
        <dbReference type="PROSITE" id="PS50245"/>
    </source>
</evidence>
<evidence type="ECO:0000256" key="7">
    <source>
        <dbReference type="ARBA" id="ARBA00026055"/>
    </source>
</evidence>
<dbReference type="AlphaFoldDB" id="A0A4P9Z152"/>
<keyword evidence="10" id="KW-1185">Reference proteome</keyword>
<dbReference type="GO" id="GO:0005737">
    <property type="term" value="C:cytoplasm"/>
    <property type="evidence" value="ECO:0007669"/>
    <property type="project" value="UniProtKB-SubCell"/>
</dbReference>
<dbReference type="SUPFAM" id="SSF74924">
    <property type="entry name" value="Cap-Gly domain"/>
    <property type="match status" value="1"/>
</dbReference>
<sequence length="482" mass="54765">MSADTDPYTPRLDDRVCVDSRLGTVRYYGPIAGLSGDWIGVEWDNPAWGKHSGEVDGHSYFTCRVPGSGSFIRRTKLTRRFSFLEALRNRYTEFGVAEHDVKMTFDRSTTIIETVGWDKINKQQSQLDQLRIVGLDLQNIARADPAGEIARVAPASFPDAFVHLQQIGLTNTQMSWSQTCILGRSLPQLTSLMLGGNGITTLDTDAQTTCELFPRLATLSLDNNRLTQWDDIACLAQLPCLSQLYLNDNQICSLSGIGEGFARLSHLYLQKNRLESEAEFDHLHRLPALHTLALQENPLTNRMGIEQFRIMIIARLGHIVVYNGSKIDKTERDNAERYYLNRLAAEVPLEHGGEVEERLRRFPRYSLLCEKHGPPNEPRPQASNKLQDRLLNVTIALQHARDGESIKVVNRRILGASLVRNLKNILQRVFHVPAHQQRIYRLTKASDEDTMLWIELDNDMHEVRFYQIESGDTLVVMPIHAE</sequence>
<dbReference type="InterPro" id="IPR029071">
    <property type="entry name" value="Ubiquitin-like_domsf"/>
</dbReference>
<dbReference type="EMBL" id="KZ989488">
    <property type="protein sequence ID" value="RKP26197.1"/>
    <property type="molecule type" value="Genomic_DNA"/>
</dbReference>
<dbReference type="Gene3D" id="2.30.30.190">
    <property type="entry name" value="CAP Gly-rich-like domain"/>
    <property type="match status" value="1"/>
</dbReference>
<accession>A0A4P9Z152</accession>
<dbReference type="Gene3D" id="3.10.20.90">
    <property type="entry name" value="Phosphatidylinositol 3-kinase Catalytic Subunit, Chain A, domain 1"/>
    <property type="match status" value="1"/>
</dbReference>
<dbReference type="SUPFAM" id="SSF54236">
    <property type="entry name" value="Ubiquitin-like"/>
    <property type="match status" value="1"/>
</dbReference>